<sequence length="123" mass="13844">MTTTTMSFSFGCWNVRGLGDLIKCDLVRDTFVTNCSDIVLLKETKLSNVTRYKAQTFLPHNLDTFIHLDAVGASGGLLTAWNSRKFKLISSSQHTFSCSVHLDSELDSKQFWITNVYGPAFKR</sequence>
<dbReference type="AlphaFoldDB" id="A0A0A9D6E4"/>
<organism evidence="1">
    <name type="scientific">Arundo donax</name>
    <name type="common">Giant reed</name>
    <name type="synonym">Donax arundinaceus</name>
    <dbReference type="NCBI Taxonomy" id="35708"/>
    <lineage>
        <taxon>Eukaryota</taxon>
        <taxon>Viridiplantae</taxon>
        <taxon>Streptophyta</taxon>
        <taxon>Embryophyta</taxon>
        <taxon>Tracheophyta</taxon>
        <taxon>Spermatophyta</taxon>
        <taxon>Magnoliopsida</taxon>
        <taxon>Liliopsida</taxon>
        <taxon>Poales</taxon>
        <taxon>Poaceae</taxon>
        <taxon>PACMAD clade</taxon>
        <taxon>Arundinoideae</taxon>
        <taxon>Arundineae</taxon>
        <taxon>Arundo</taxon>
    </lineage>
</organism>
<reference evidence="1" key="1">
    <citation type="submission" date="2014-09" db="EMBL/GenBank/DDBJ databases">
        <authorList>
            <person name="Magalhaes I.L.F."/>
            <person name="Oliveira U."/>
            <person name="Santos F.R."/>
            <person name="Vidigal T.H.D.A."/>
            <person name="Brescovit A.D."/>
            <person name="Santos A.J."/>
        </authorList>
    </citation>
    <scope>NUCLEOTIDE SEQUENCE</scope>
    <source>
        <tissue evidence="1">Shoot tissue taken approximately 20 cm above the soil surface</tissue>
    </source>
</reference>
<dbReference type="SUPFAM" id="SSF56219">
    <property type="entry name" value="DNase I-like"/>
    <property type="match status" value="1"/>
</dbReference>
<name>A0A0A9D6E4_ARUDO</name>
<accession>A0A0A9D6E4</accession>
<dbReference type="EMBL" id="GBRH01213766">
    <property type="protein sequence ID" value="JAD84129.1"/>
    <property type="molecule type" value="Transcribed_RNA"/>
</dbReference>
<proteinExistence type="predicted"/>
<protein>
    <recommendedName>
        <fullName evidence="2">Endonuclease/exonuclease/phosphatase domain-containing protein</fullName>
    </recommendedName>
</protein>
<evidence type="ECO:0000313" key="1">
    <source>
        <dbReference type="EMBL" id="JAD84129.1"/>
    </source>
</evidence>
<dbReference type="Gene3D" id="3.60.10.10">
    <property type="entry name" value="Endonuclease/exonuclease/phosphatase"/>
    <property type="match status" value="1"/>
</dbReference>
<evidence type="ECO:0008006" key="2">
    <source>
        <dbReference type="Google" id="ProtNLM"/>
    </source>
</evidence>
<dbReference type="InterPro" id="IPR036691">
    <property type="entry name" value="Endo/exonu/phosph_ase_sf"/>
</dbReference>
<reference evidence="1" key="2">
    <citation type="journal article" date="2015" name="Data Brief">
        <title>Shoot transcriptome of the giant reed, Arundo donax.</title>
        <authorList>
            <person name="Barrero R.A."/>
            <person name="Guerrero F.D."/>
            <person name="Moolhuijzen P."/>
            <person name="Goolsby J.A."/>
            <person name="Tidwell J."/>
            <person name="Bellgard S.E."/>
            <person name="Bellgard M.I."/>
        </authorList>
    </citation>
    <scope>NUCLEOTIDE SEQUENCE</scope>
    <source>
        <tissue evidence="1">Shoot tissue taken approximately 20 cm above the soil surface</tissue>
    </source>
</reference>